<dbReference type="Gene3D" id="3.30.70.330">
    <property type="match status" value="1"/>
</dbReference>
<feature type="domain" description="RNA-binding S4" evidence="2">
    <location>
        <begin position="182"/>
        <end position="239"/>
    </location>
</feature>
<dbReference type="EMBL" id="JAFBFH010000016">
    <property type="protein sequence ID" value="MBM7715594.1"/>
    <property type="molecule type" value="Genomic_DNA"/>
</dbReference>
<dbReference type="InterPro" id="IPR036986">
    <property type="entry name" value="S4_RNA-bd_sf"/>
</dbReference>
<evidence type="ECO:0000259" key="2">
    <source>
        <dbReference type="SMART" id="SM00363"/>
    </source>
</evidence>
<proteinExistence type="predicted"/>
<dbReference type="InterPro" id="IPR040591">
    <property type="entry name" value="RqcP2_RBD"/>
</dbReference>
<evidence type="ECO:0000256" key="1">
    <source>
        <dbReference type="PROSITE-ProRule" id="PRU00182"/>
    </source>
</evidence>
<evidence type="ECO:0000313" key="4">
    <source>
        <dbReference type="Proteomes" id="UP000823485"/>
    </source>
</evidence>
<accession>A0ABS2R8T6</accession>
<sequence length="259" mass="30168">MDDIYQHFRKEEKQFIDLAMDWKEFVERTYAEKLTDFLDPRQQFILQSVVGDGPDVRYAFFGGGPSCERKRALIFPDYLKPQEDHFQIGLYEIDYPRKFVKLEHRMVLGSLMSLGIKREKFGDIIVNGDRIQFFSSTEIEDYIISQFKEVGKANVTIQKLGLDEVIEREEEWVQMEKTASSMRLDAIISAAFSVSRQKAQSIIGQKLVKLNWKITEQPATDCFEGDMISARRLGRCKIIRILGETKKQKLRIQFGMVKS</sequence>
<dbReference type="Gene3D" id="3.30.1370.160">
    <property type="match status" value="1"/>
</dbReference>
<dbReference type="InterPro" id="IPR002942">
    <property type="entry name" value="S4_RNA-bd"/>
</dbReference>
<dbReference type="InterPro" id="IPR048443">
    <property type="entry name" value="RqcP2_N"/>
</dbReference>
<dbReference type="Gene3D" id="3.10.290.10">
    <property type="entry name" value="RNA-binding S4 domain"/>
    <property type="match status" value="1"/>
</dbReference>
<dbReference type="Pfam" id="PF17774">
    <property type="entry name" value="YlmH_RBD"/>
    <property type="match status" value="1"/>
</dbReference>
<dbReference type="PANTHER" id="PTHR13633">
    <property type="entry name" value="MITOCHONDRIAL TRANSCRIPTION RESCUE FACTOR 1"/>
    <property type="match status" value="1"/>
</dbReference>
<dbReference type="SUPFAM" id="SSF55174">
    <property type="entry name" value="Alpha-L RNA-binding motif"/>
    <property type="match status" value="1"/>
</dbReference>
<dbReference type="Pfam" id="PF01479">
    <property type="entry name" value="S4"/>
    <property type="match status" value="1"/>
</dbReference>
<dbReference type="PROSITE" id="PS50889">
    <property type="entry name" value="S4"/>
    <property type="match status" value="1"/>
</dbReference>
<dbReference type="RefSeq" id="WP_236017082.1">
    <property type="nucleotide sequence ID" value="NZ_JAFBFH010000016.1"/>
</dbReference>
<keyword evidence="1" id="KW-0694">RNA-binding</keyword>
<dbReference type="SMART" id="SM00363">
    <property type="entry name" value="S4"/>
    <property type="match status" value="1"/>
</dbReference>
<dbReference type="CDD" id="cd00165">
    <property type="entry name" value="S4"/>
    <property type="match status" value="1"/>
</dbReference>
<keyword evidence="4" id="KW-1185">Reference proteome</keyword>
<name>A0ABS2R8T6_9BACI</name>
<evidence type="ECO:0000313" key="3">
    <source>
        <dbReference type="EMBL" id="MBM7715594.1"/>
    </source>
</evidence>
<dbReference type="Proteomes" id="UP000823485">
    <property type="component" value="Unassembled WGS sequence"/>
</dbReference>
<dbReference type="InterPro" id="IPR012677">
    <property type="entry name" value="Nucleotide-bd_a/b_plait_sf"/>
</dbReference>
<dbReference type="Pfam" id="PF21278">
    <property type="entry name" value="YlmH_1st"/>
    <property type="match status" value="1"/>
</dbReference>
<protein>
    <submittedName>
        <fullName evidence="3">RNA-binding protein YlmH</fullName>
    </submittedName>
</protein>
<organism evidence="3 4">
    <name type="scientific">Siminovitchia thermophila</name>
    <dbReference type="NCBI Taxonomy" id="1245522"/>
    <lineage>
        <taxon>Bacteria</taxon>
        <taxon>Bacillati</taxon>
        <taxon>Bacillota</taxon>
        <taxon>Bacilli</taxon>
        <taxon>Bacillales</taxon>
        <taxon>Bacillaceae</taxon>
        <taxon>Siminovitchia</taxon>
    </lineage>
</organism>
<comment type="caution">
    <text evidence="3">The sequence shown here is derived from an EMBL/GenBank/DDBJ whole genome shotgun (WGS) entry which is preliminary data.</text>
</comment>
<dbReference type="PANTHER" id="PTHR13633:SF3">
    <property type="entry name" value="MITOCHONDRIAL TRANSCRIPTION RESCUE FACTOR 1"/>
    <property type="match status" value="1"/>
</dbReference>
<reference evidence="3 4" key="1">
    <citation type="submission" date="2021-01" db="EMBL/GenBank/DDBJ databases">
        <title>Genomic Encyclopedia of Type Strains, Phase IV (KMG-IV): sequencing the most valuable type-strain genomes for metagenomic binning, comparative biology and taxonomic classification.</title>
        <authorList>
            <person name="Goeker M."/>
        </authorList>
    </citation>
    <scope>NUCLEOTIDE SEQUENCE [LARGE SCALE GENOMIC DNA]</scope>
    <source>
        <strain evidence="3 4">DSM 105453</strain>
    </source>
</reference>
<gene>
    <name evidence="3" type="ORF">JOC94_002583</name>
</gene>